<feature type="domain" description="Centromere/kinetochore protein zw10 middle" evidence="2">
    <location>
        <begin position="335"/>
        <end position="417"/>
    </location>
</feature>
<feature type="compositionally biased region" description="Acidic residues" evidence="1">
    <location>
        <begin position="435"/>
        <end position="446"/>
    </location>
</feature>
<evidence type="ECO:0008006" key="6">
    <source>
        <dbReference type="Google" id="ProtNLM"/>
    </source>
</evidence>
<keyword evidence="5" id="KW-1185">Reference proteome</keyword>
<feature type="compositionally biased region" description="Polar residues" evidence="1">
    <location>
        <begin position="598"/>
        <end position="615"/>
    </location>
</feature>
<dbReference type="AlphaFoldDB" id="A0A067MXX7"/>
<dbReference type="InParanoid" id="A0A067MXX7"/>
<accession>A0A067MXX7</accession>
<dbReference type="Pfam" id="PF22766">
    <property type="entry name" value="ZW10_C2"/>
    <property type="match status" value="1"/>
</dbReference>
<dbReference type="InterPro" id="IPR048344">
    <property type="entry name" value="Zw10_middle"/>
</dbReference>
<dbReference type="PANTHER" id="PTHR12205">
    <property type="entry name" value="CENTROMERE/KINETOCHORE PROTEIN ZW10"/>
    <property type="match status" value="1"/>
</dbReference>
<proteinExistence type="predicted"/>
<feature type="domain" description="ZW10 C-terminal helical" evidence="3">
    <location>
        <begin position="805"/>
        <end position="948"/>
    </location>
</feature>
<evidence type="ECO:0000313" key="5">
    <source>
        <dbReference type="Proteomes" id="UP000027195"/>
    </source>
</evidence>
<dbReference type="GO" id="GO:0005737">
    <property type="term" value="C:cytoplasm"/>
    <property type="evidence" value="ECO:0007669"/>
    <property type="project" value="GOC"/>
</dbReference>
<gene>
    <name evidence="4" type="ORF">BOTBODRAFT_126442</name>
</gene>
<dbReference type="STRING" id="930990.A0A067MXX7"/>
<sequence length="958" mass="103222">MAFELPAHLPRGTYTASGASFSSTSSHANPFLRLLSEATLSSLDASLASSWVHKVEESIAETKARIHKRVQDDLPSFDRQLHTSRNVKSRLESLTRNTQTLGETLNHEKSGLLPSLLETLSAHSKLAQEAQDSRTTFTAYSHLLKCQDELHTLSQLAGQGKLAQAVPQCEVVWSALNSAPEPLAKAQVVADINSALRVLTDNIREQLGDAYARSVSISIDETGTTQFVLNPSTQVPPSLNAISLSEILSSLPANVTGEKLSTLRKDVLSKLVDLILTTPSTSLSVSGPVLSITSHAGAPFALSSPLEKLTTLCQFLHTNLFPHLPHPQAAQWPALLYPPLMSSLLKHYLCPSMATSLSTLPAFLDIVSNVVAFERNIELLGVTAGREKTIRLWADDVGTHYEKRRREDLLESVRVLLLKKEDGPGAKVEKITVLGEDDMSESEDLVEPAPAQAGPDGTADLNPDAAWDFDADESQDTSTSNGTPLATAPTSPPSSSDAWSAEDDGDGWGFDDDEIAAEDVDVAEESKSKSGDSQASPSGDESPADSEMSEGDGWGWDESPVATKAPPLEDLAPASPQKSSLAAQPRPAARLEKFSAKAKNSTGTPSMSPERSQPLSSSAISSAFSKSARQGAPTPAYVPVMPPKQKRETIVETYVVSSRAQKVLRIAEDTLRESRELNVSGVFPTRTPPSGSLLQMNLSSTLDLFRALFPVTHAAELSISVGAAARFSNSCVFLADGAKDLAATLDDAQARERLEESSVRLRVLGESGLDDIVDQQCESVHTILGTAEGFVDTGVDERYAKCQSAMEQLFRHIMGVAQDLKETLTWSAYCKAVGNIVEEALGRVITDVLALPDITAVESHSLSHLCKILNPLESLFTPARATTTMVFAHVPSWLKYSYLQELLEATIADITYLFEEGDLIDFDVDELAKLLRALFSDTPLRAQTIAKIMAGHPSSNRV</sequence>
<protein>
    <recommendedName>
        <fullName evidence="6">Retrograde transport protein Dsl1 C-terminal domain-containing protein</fullName>
    </recommendedName>
</protein>
<organism evidence="4 5">
    <name type="scientific">Botryobasidium botryosum (strain FD-172 SS1)</name>
    <dbReference type="NCBI Taxonomy" id="930990"/>
    <lineage>
        <taxon>Eukaryota</taxon>
        <taxon>Fungi</taxon>
        <taxon>Dikarya</taxon>
        <taxon>Basidiomycota</taxon>
        <taxon>Agaricomycotina</taxon>
        <taxon>Agaricomycetes</taxon>
        <taxon>Cantharellales</taxon>
        <taxon>Botryobasidiaceae</taxon>
        <taxon>Botryobasidium</taxon>
    </lineage>
</organism>
<evidence type="ECO:0000259" key="3">
    <source>
        <dbReference type="Pfam" id="PF22766"/>
    </source>
</evidence>
<feature type="compositionally biased region" description="Low complexity" evidence="1">
    <location>
        <begin position="616"/>
        <end position="628"/>
    </location>
</feature>
<evidence type="ECO:0000313" key="4">
    <source>
        <dbReference type="EMBL" id="KDQ19560.1"/>
    </source>
</evidence>
<dbReference type="Pfam" id="PF20665">
    <property type="entry name" value="Zw10_middle"/>
    <property type="match status" value="1"/>
</dbReference>
<dbReference type="GO" id="GO:0007094">
    <property type="term" value="P:mitotic spindle assembly checkpoint signaling"/>
    <property type="evidence" value="ECO:0007669"/>
    <property type="project" value="TreeGrafter"/>
</dbReference>
<dbReference type="HOGENOM" id="CLU_012968_0_0_1"/>
<dbReference type="PANTHER" id="PTHR12205:SF0">
    <property type="entry name" value="CENTROMERE_KINETOCHORE PROTEIN ZW10 HOMOLOG"/>
    <property type="match status" value="1"/>
</dbReference>
<dbReference type="GO" id="GO:1990423">
    <property type="term" value="C:RZZ complex"/>
    <property type="evidence" value="ECO:0007669"/>
    <property type="project" value="TreeGrafter"/>
</dbReference>
<dbReference type="EMBL" id="KL198019">
    <property type="protein sequence ID" value="KDQ19560.1"/>
    <property type="molecule type" value="Genomic_DNA"/>
</dbReference>
<evidence type="ECO:0000256" key="1">
    <source>
        <dbReference type="SAM" id="MobiDB-lite"/>
    </source>
</evidence>
<feature type="compositionally biased region" description="Low complexity" evidence="1">
    <location>
        <begin position="482"/>
        <end position="499"/>
    </location>
</feature>
<reference evidence="5" key="1">
    <citation type="journal article" date="2014" name="Proc. Natl. Acad. Sci. U.S.A.">
        <title>Extensive sampling of basidiomycete genomes demonstrates inadequacy of the white-rot/brown-rot paradigm for wood decay fungi.</title>
        <authorList>
            <person name="Riley R."/>
            <person name="Salamov A.A."/>
            <person name="Brown D.W."/>
            <person name="Nagy L.G."/>
            <person name="Floudas D."/>
            <person name="Held B.W."/>
            <person name="Levasseur A."/>
            <person name="Lombard V."/>
            <person name="Morin E."/>
            <person name="Otillar R."/>
            <person name="Lindquist E.A."/>
            <person name="Sun H."/>
            <person name="LaButti K.M."/>
            <person name="Schmutz J."/>
            <person name="Jabbour D."/>
            <person name="Luo H."/>
            <person name="Baker S.E."/>
            <person name="Pisabarro A.G."/>
            <person name="Walton J.D."/>
            <person name="Blanchette R.A."/>
            <person name="Henrissat B."/>
            <person name="Martin F."/>
            <person name="Cullen D."/>
            <person name="Hibbett D.S."/>
            <person name="Grigoriev I.V."/>
        </authorList>
    </citation>
    <scope>NUCLEOTIDE SEQUENCE [LARGE SCALE GENOMIC DNA]</scope>
    <source>
        <strain evidence="5">FD-172 SS1</strain>
    </source>
</reference>
<feature type="region of interest" description="Disordered" evidence="1">
    <location>
        <begin position="434"/>
        <end position="640"/>
    </location>
</feature>
<dbReference type="Proteomes" id="UP000027195">
    <property type="component" value="Unassembled WGS sequence"/>
</dbReference>
<feature type="compositionally biased region" description="Acidic residues" evidence="1">
    <location>
        <begin position="500"/>
        <end position="523"/>
    </location>
</feature>
<dbReference type="OrthoDB" id="534815at2759"/>
<dbReference type="GO" id="GO:0006888">
    <property type="term" value="P:endoplasmic reticulum to Golgi vesicle-mediated transport"/>
    <property type="evidence" value="ECO:0007669"/>
    <property type="project" value="TreeGrafter"/>
</dbReference>
<name>A0A067MXX7_BOTB1</name>
<dbReference type="Gene3D" id="1.10.357.150">
    <property type="match status" value="1"/>
</dbReference>
<dbReference type="InterPro" id="IPR046362">
    <property type="entry name" value="Zw10/DSL1_C_sf"/>
</dbReference>
<dbReference type="InterPro" id="IPR055148">
    <property type="entry name" value="ZW10_C_2"/>
</dbReference>
<evidence type="ECO:0000259" key="2">
    <source>
        <dbReference type="Pfam" id="PF20665"/>
    </source>
</evidence>